<evidence type="ECO:0008006" key="5">
    <source>
        <dbReference type="Google" id="ProtNLM"/>
    </source>
</evidence>
<proteinExistence type="predicted"/>
<dbReference type="OrthoDB" id="10397855at2759"/>
<evidence type="ECO:0000256" key="2">
    <source>
        <dbReference type="SAM" id="SignalP"/>
    </source>
</evidence>
<reference evidence="3" key="1">
    <citation type="submission" date="2021-02" db="EMBL/GenBank/DDBJ databases">
        <authorList>
            <person name="Nowell W R."/>
        </authorList>
    </citation>
    <scope>NUCLEOTIDE SEQUENCE</scope>
    <source>
        <strain evidence="3">Ploen Becks lab</strain>
    </source>
</reference>
<name>A0A813P6V5_9BILA</name>
<accession>A0A813P6V5</accession>
<keyword evidence="4" id="KW-1185">Reference proteome</keyword>
<keyword evidence="2" id="KW-0732">Signal</keyword>
<organism evidence="3 4">
    <name type="scientific">Brachionus calyciflorus</name>
    <dbReference type="NCBI Taxonomy" id="104777"/>
    <lineage>
        <taxon>Eukaryota</taxon>
        <taxon>Metazoa</taxon>
        <taxon>Spiralia</taxon>
        <taxon>Gnathifera</taxon>
        <taxon>Rotifera</taxon>
        <taxon>Eurotatoria</taxon>
        <taxon>Monogononta</taxon>
        <taxon>Pseudotrocha</taxon>
        <taxon>Ploima</taxon>
        <taxon>Brachionidae</taxon>
        <taxon>Brachionus</taxon>
    </lineage>
</organism>
<dbReference type="AlphaFoldDB" id="A0A813P6V5"/>
<dbReference type="Proteomes" id="UP000663879">
    <property type="component" value="Unassembled WGS sequence"/>
</dbReference>
<protein>
    <recommendedName>
        <fullName evidence="5">Secreted protein</fullName>
    </recommendedName>
</protein>
<feature type="signal peptide" evidence="2">
    <location>
        <begin position="1"/>
        <end position="16"/>
    </location>
</feature>
<sequence length="139" mass="15278">MLVYFLLVALATQSFCAPTGHNISKRQIFNPFTIDFARPPTGAYAGGLGGAFGSPIFGPPLTGPFNNPILREERIMELFDHNRRVNGRPVMSDQFSLGDVDLGFDMSEPLPGLRPGNRPGPRPGPGRRNNRPNNGRRDF</sequence>
<feature type="region of interest" description="Disordered" evidence="1">
    <location>
        <begin position="102"/>
        <end position="139"/>
    </location>
</feature>
<comment type="caution">
    <text evidence="3">The sequence shown here is derived from an EMBL/GenBank/DDBJ whole genome shotgun (WGS) entry which is preliminary data.</text>
</comment>
<gene>
    <name evidence="3" type="ORF">OXX778_LOCUS3696</name>
</gene>
<dbReference type="EMBL" id="CAJNOC010000334">
    <property type="protein sequence ID" value="CAF0746779.1"/>
    <property type="molecule type" value="Genomic_DNA"/>
</dbReference>
<evidence type="ECO:0000256" key="1">
    <source>
        <dbReference type="SAM" id="MobiDB-lite"/>
    </source>
</evidence>
<feature type="chain" id="PRO_5032607523" description="Secreted protein" evidence="2">
    <location>
        <begin position="17"/>
        <end position="139"/>
    </location>
</feature>
<evidence type="ECO:0000313" key="4">
    <source>
        <dbReference type="Proteomes" id="UP000663879"/>
    </source>
</evidence>
<evidence type="ECO:0000313" key="3">
    <source>
        <dbReference type="EMBL" id="CAF0746779.1"/>
    </source>
</evidence>